<feature type="region of interest" description="Disordered" evidence="4">
    <location>
        <begin position="707"/>
        <end position="729"/>
    </location>
</feature>
<feature type="repeat" description="WD" evidence="3">
    <location>
        <begin position="54"/>
        <end position="88"/>
    </location>
</feature>
<dbReference type="PROSITE" id="PS50294">
    <property type="entry name" value="WD_REPEATS_REGION"/>
    <property type="match status" value="1"/>
</dbReference>
<keyword evidence="2" id="KW-0677">Repeat</keyword>
<dbReference type="SUPFAM" id="SSF50998">
    <property type="entry name" value="Quinoprotein alcohol dehydrogenase-like"/>
    <property type="match status" value="1"/>
</dbReference>
<dbReference type="InterPro" id="IPR001680">
    <property type="entry name" value="WD40_rpt"/>
</dbReference>
<dbReference type="EMBL" id="CAXITT010000518">
    <property type="protein sequence ID" value="CAL1542996.1"/>
    <property type="molecule type" value="Genomic_DNA"/>
</dbReference>
<dbReference type="InterPro" id="IPR019775">
    <property type="entry name" value="WD40_repeat_CS"/>
</dbReference>
<dbReference type="InterPro" id="IPR052779">
    <property type="entry name" value="WDR62"/>
</dbReference>
<evidence type="ECO:0000256" key="3">
    <source>
        <dbReference type="PROSITE-ProRule" id="PRU00221"/>
    </source>
</evidence>
<dbReference type="Gene3D" id="2.130.10.10">
    <property type="entry name" value="YVTN repeat-like/Quinoprotein amine dehydrogenase"/>
    <property type="match status" value="3"/>
</dbReference>
<organism evidence="5 6">
    <name type="scientific">Lymnaea stagnalis</name>
    <name type="common">Great pond snail</name>
    <name type="synonym">Helix stagnalis</name>
    <dbReference type="NCBI Taxonomy" id="6523"/>
    <lineage>
        <taxon>Eukaryota</taxon>
        <taxon>Metazoa</taxon>
        <taxon>Spiralia</taxon>
        <taxon>Lophotrochozoa</taxon>
        <taxon>Mollusca</taxon>
        <taxon>Gastropoda</taxon>
        <taxon>Heterobranchia</taxon>
        <taxon>Euthyneura</taxon>
        <taxon>Panpulmonata</taxon>
        <taxon>Hygrophila</taxon>
        <taxon>Lymnaeoidea</taxon>
        <taxon>Lymnaeidae</taxon>
        <taxon>Lymnaea</taxon>
    </lineage>
</organism>
<dbReference type="InterPro" id="IPR015943">
    <property type="entry name" value="WD40/YVTN_repeat-like_dom_sf"/>
</dbReference>
<keyword evidence="6" id="KW-1185">Reference proteome</keyword>
<dbReference type="InterPro" id="IPR011047">
    <property type="entry name" value="Quinoprotein_ADH-like_sf"/>
</dbReference>
<feature type="repeat" description="WD" evidence="3">
    <location>
        <begin position="390"/>
        <end position="431"/>
    </location>
</feature>
<proteinExistence type="predicted"/>
<reference evidence="5 6" key="1">
    <citation type="submission" date="2024-04" db="EMBL/GenBank/DDBJ databases">
        <authorList>
            <consortium name="Genoscope - CEA"/>
            <person name="William W."/>
        </authorList>
    </citation>
    <scope>NUCLEOTIDE SEQUENCE [LARGE SCALE GENOMIC DNA]</scope>
</reference>
<feature type="non-terminal residue" evidence="5">
    <location>
        <position position="729"/>
    </location>
</feature>
<evidence type="ECO:0000256" key="2">
    <source>
        <dbReference type="ARBA" id="ARBA00022737"/>
    </source>
</evidence>
<dbReference type="SMART" id="SM00320">
    <property type="entry name" value="WD40"/>
    <property type="match status" value="8"/>
</dbReference>
<evidence type="ECO:0000256" key="1">
    <source>
        <dbReference type="ARBA" id="ARBA00022574"/>
    </source>
</evidence>
<feature type="non-terminal residue" evidence="5">
    <location>
        <position position="1"/>
    </location>
</feature>
<evidence type="ECO:0008006" key="7">
    <source>
        <dbReference type="Google" id="ProtNLM"/>
    </source>
</evidence>
<feature type="compositionally biased region" description="Polar residues" evidence="4">
    <location>
        <begin position="708"/>
        <end position="718"/>
    </location>
</feature>
<dbReference type="PANTHER" id="PTHR45589:SF1">
    <property type="entry name" value="WD REPEAT DOMAIN 62, ISOFORM G"/>
    <property type="match status" value="1"/>
</dbReference>
<evidence type="ECO:0000313" key="5">
    <source>
        <dbReference type="EMBL" id="CAL1542996.1"/>
    </source>
</evidence>
<evidence type="ECO:0000313" key="6">
    <source>
        <dbReference type="Proteomes" id="UP001497497"/>
    </source>
</evidence>
<dbReference type="AlphaFoldDB" id="A0AAV2I8W2"/>
<name>A0AAV2I8W2_LYMST</name>
<comment type="caution">
    <text evidence="5">The sequence shown here is derived from an EMBL/GenBank/DDBJ whole genome shotgun (WGS) entry which is preliminary data.</text>
</comment>
<dbReference type="Pfam" id="PF00400">
    <property type="entry name" value="WD40"/>
    <property type="match status" value="4"/>
</dbReference>
<dbReference type="PANTHER" id="PTHR45589">
    <property type="entry name" value="WD REPEAT DOMAIN 62, ISOFORM G"/>
    <property type="match status" value="1"/>
</dbReference>
<protein>
    <recommendedName>
        <fullName evidence="7">WD repeat domain 62</fullName>
    </recommendedName>
</protein>
<evidence type="ECO:0000256" key="4">
    <source>
        <dbReference type="SAM" id="MobiDB-lite"/>
    </source>
</evidence>
<accession>A0AAV2I8W2</accession>
<gene>
    <name evidence="5" type="ORF">GSLYS_00016530001</name>
</gene>
<dbReference type="Proteomes" id="UP001497497">
    <property type="component" value="Unassembled WGS sequence"/>
</dbReference>
<keyword evidence="1 3" id="KW-0853">WD repeat</keyword>
<dbReference type="PROSITE" id="PS50082">
    <property type="entry name" value="WD_REPEATS_2"/>
    <property type="match status" value="2"/>
</dbReference>
<sequence>KESVATCVKAEDQTLFLGFTGGYIYLFHAISLIHLVSLPVPSFLHHSSTTGGGVFTMAFNPSNTLLTTAYKNSGMCVWDLQNISNIKQRYVAVYHSKAITNIDIFTNLEPGETDRQTLVTVSHDFTIHLWGILVSDTICYDRLSILFTEPSTLNTEDSQVDVTDSLNTITAVKVSPDKKYIVTGNKSGNVCVYDKDTYEHTSTILAHNREITCLEFYSASSGSFVLVSGSRDRLIHVMDGNNNFSLVSTLNIHSSSIMAIIIYELNDVAYMVSCATDRSLSISTASIHQGSTSQPPLFHLAKCATVVSSATDIAADLITEHLVLGCQDGNVRILDMALLQEQRIFRGSPSEDSQLQKITLDVNSAFLITAASDRTINVLNFCTGEILVSVPGHTKYVTGLVFTAKGGHIISTSIDGCVFIWRLSKGMLSKREEISLCIQAKKQMPDVTSYKDLLFLLTQSVEEEANVTQVDDKINADEDLEDDLKIVTDQLESISEKSILGLTTIDLSFGDGRKSAGDLSLQSEIKPPSEHSAHDLSLISEHLITGDTKSVTHQLSTPLDDPTVCSQEMAIVVDLIDKFCEEIEGHCDVDSGSPSLSNVSEHSSKQMAAEEEDLYRTLNHLDTSMDDLGIIEETYRTSMNTSPSMKRFQIEEHYLREVTGEVLDYGEDQEKINDVSVKSNKIEEVSMKSINMYAEIKGLGEESRKRMNLTSYSMNPNQWDDESYNHKQP</sequence>
<dbReference type="PROSITE" id="PS00678">
    <property type="entry name" value="WD_REPEATS_1"/>
    <property type="match status" value="1"/>
</dbReference>